<dbReference type="InterPro" id="IPR008979">
    <property type="entry name" value="Galactose-bd-like_sf"/>
</dbReference>
<dbReference type="PANTHER" id="PTHR36848:SF2">
    <property type="entry name" value="SECRETED PROTEIN"/>
    <property type="match status" value="1"/>
</dbReference>
<protein>
    <recommendedName>
        <fullName evidence="4">Glycoside hydrolase family 2 sugar binding protein</fullName>
    </recommendedName>
</protein>
<accession>D2PZS8</accession>
<dbReference type="Proteomes" id="UP000007967">
    <property type="component" value="Chromosome"/>
</dbReference>
<dbReference type="Gene3D" id="2.60.120.260">
    <property type="entry name" value="Galactose-binding domain-like"/>
    <property type="match status" value="2"/>
</dbReference>
<dbReference type="Gene3D" id="3.40.50.880">
    <property type="match status" value="1"/>
</dbReference>
<proteinExistence type="predicted"/>
<sequence length="1301" mass="140187">MPDPASHALPPALTAVLADPPKAFSPVPIWWWSGEPLDPARLRWQLERFVEGGIYQLVVLNLAPAGSDHGCDADDPPFLSEAWWDIFLGVCADAEELGVSLWFYDQLGFSGADLQARLVARHPSYAGRRLQRETVTGTGRLVLRCPAGGRPIAAALEPLDGSPAVPVEASESVVECDARTESTLSLYYETDHGFDYLGREACAALLDEVHGEFARRLGDRLGRVVGGSFQDELPSVPTWSAGFADEFLSRYGYDVRECLPALWGSAAPDADRVRRDYHALRASLAQEAFFKPLYEWHEEYGLLVGCDQQDPARAGLPVEGVQLYADYARTHRWFSAPGSDHHGDARFHSSLAHLYERPRTWIEAFHSTGWGGTLEETFDWLLPWLRTGATLYNPHAVYYTTRAGWWEWAPPATDWRQPYWRHHKVFADAVTRLCAALSLGRHVCDIAVLFPTATAQADLTLDGPGPEAVRAQQIYRELVGEATWFAPVLGVLDRARLDADVVDDDSLAGARVEVTDRTRLQVAGEQYAAVVLPAATMLEGPVAARLNEFVAAGGVVVAVAEAPQRSVGDGKDSDGDSPEPGGLGDRVAASSDGKSGDKAVALLRERFARGEASVVPTAAEVPAALARVRQRVQAEVPTLTREVDGALVVFVTATEWSATRVGDGRPVERGISHDWATVGYSFDADRYLRETTLQVRDAPGAPMLCSPFGDDPIALPCRVVDGVTEVTVPFTQGPAALVVFAPDNPEAAAEPPADVLELELDGDWESTLLPTLDNTWGDFAWPATGPGAEPVIERWALDHRVEGEAEWRSAQAGFGPHGLIEGAPVTYSERLGIPKDHIHQHALGPKGHVPEEFLDFGVVAPGQTVTFVATFSLAAPLDSTVVVGAPAAKELLLDGGVVPLDDAGGHHAGTPVSLSAGQHTLELRLTPEVELPLRAHLAFVRDPELYRRPEWIAVAEQPGQGVAIRYTTSVVPAGTTELTLTAAGSAKLVVNGVEVGRQGGFLPYERPTPRVRRYDVVAALRPGPNEVSIEVTQPTPIMVDGLVVSDHDWQAEVAGTTVAVVRRRQHHRALADLQLTRRPHPLPQAAWLDGTRADVVERVTFAVPRLEARRIEHLRFELPPGAVRVELDVVGEGVLAVDGTEVAAGAGRLVAEVPAGARRGLLTVTTEPGFEAGAALAGPVRVVVGSGRIGLGDWQDHGLAEYSGGVRYRRRVDLPAAGSVQLDLGRVRGTAEVLVDGQSVGLRFCSPYVFDLGGPPAGEHTLDVEVFGTLAPYLDAAGPTHFVFAGQRTTGLFGPVRLRRP</sequence>
<dbReference type="RefSeq" id="WP_012924196.1">
    <property type="nucleotide sequence ID" value="NC_013729.1"/>
</dbReference>
<evidence type="ECO:0000256" key="1">
    <source>
        <dbReference type="SAM" id="MobiDB-lite"/>
    </source>
</evidence>
<dbReference type="EMBL" id="CP001736">
    <property type="protein sequence ID" value="ADB35644.1"/>
    <property type="molecule type" value="Genomic_DNA"/>
</dbReference>
<dbReference type="HOGENOM" id="CLU_260005_0_0_11"/>
<dbReference type="InterPro" id="IPR053161">
    <property type="entry name" value="Ulvan_degrading_GH"/>
</dbReference>
<keyword evidence="3" id="KW-1185">Reference proteome</keyword>
<dbReference type="eggNOG" id="COG2878">
    <property type="taxonomic scope" value="Bacteria"/>
</dbReference>
<name>D2PZS8_KRIFD</name>
<dbReference type="KEGG" id="kfl:Kfla_6652"/>
<evidence type="ECO:0000313" key="2">
    <source>
        <dbReference type="EMBL" id="ADB35644.1"/>
    </source>
</evidence>
<organism evidence="2 3">
    <name type="scientific">Kribbella flavida (strain DSM 17836 / JCM 10339 / NBRC 14399)</name>
    <dbReference type="NCBI Taxonomy" id="479435"/>
    <lineage>
        <taxon>Bacteria</taxon>
        <taxon>Bacillati</taxon>
        <taxon>Actinomycetota</taxon>
        <taxon>Actinomycetes</taxon>
        <taxon>Propionibacteriales</taxon>
        <taxon>Kribbellaceae</taxon>
        <taxon>Kribbella</taxon>
    </lineage>
</organism>
<feature type="region of interest" description="Disordered" evidence="1">
    <location>
        <begin position="565"/>
        <end position="593"/>
    </location>
</feature>
<dbReference type="STRING" id="479435.Kfla_6652"/>
<reference evidence="2 3" key="2">
    <citation type="journal article" date="2010" name="Stand. Genomic Sci.">
        <title>Complete genome sequence of Kribbella flavida type strain (IFO 14399).</title>
        <authorList>
            <person name="Pukall R."/>
            <person name="Lapidus A."/>
            <person name="Glavina Del Rio T."/>
            <person name="Copeland A."/>
            <person name="Tice H."/>
            <person name="Cheng J.-F."/>
            <person name="Lucas S."/>
            <person name="Chen F."/>
            <person name="Nolan M."/>
            <person name="LaButti K."/>
            <person name="Pati A."/>
            <person name="Ivanova N."/>
            <person name="Mavrommatis K."/>
            <person name="Mikhailova N."/>
            <person name="Pitluck S."/>
            <person name="Bruce D."/>
            <person name="Goodwin L."/>
            <person name="Land M."/>
            <person name="Hauser L."/>
            <person name="Chang Y.-J."/>
            <person name="Jeffries C.D."/>
            <person name="Chen A."/>
            <person name="Palaniappan K."/>
            <person name="Chain P."/>
            <person name="Rohde M."/>
            <person name="Goeker M."/>
            <person name="Bristow J."/>
            <person name="Eisen J.A."/>
            <person name="Markowitz V."/>
            <person name="Hugenholtz P."/>
            <person name="Kyrpides N.C."/>
            <person name="Klenk H.-P."/>
            <person name="Brettin T."/>
        </authorList>
    </citation>
    <scope>NUCLEOTIDE SEQUENCE [LARGE SCALE GENOMIC DNA]</scope>
    <source>
        <strain evidence="3">DSM 17836 / JCM 10339 / NBRC 14399</strain>
    </source>
</reference>
<dbReference type="PANTHER" id="PTHR36848">
    <property type="entry name" value="DNA-BINDING PROTEIN (PUTATIVE SECRETED PROTEIN)-RELATED"/>
    <property type="match status" value="1"/>
</dbReference>
<gene>
    <name evidence="2" type="ordered locus">Kfla_6652</name>
</gene>
<dbReference type="SUPFAM" id="SSF49785">
    <property type="entry name" value="Galactose-binding domain-like"/>
    <property type="match status" value="1"/>
</dbReference>
<evidence type="ECO:0000313" key="3">
    <source>
        <dbReference type="Proteomes" id="UP000007967"/>
    </source>
</evidence>
<dbReference type="InterPro" id="IPR029062">
    <property type="entry name" value="Class_I_gatase-like"/>
</dbReference>
<reference evidence="3" key="1">
    <citation type="submission" date="2009-09" db="EMBL/GenBank/DDBJ databases">
        <title>The complete genome of Kribbella flavida DSM 17836.</title>
        <authorList>
            <consortium name="US DOE Joint Genome Institute (JGI-PGF)"/>
            <person name="Lucas S."/>
            <person name="Copeland A."/>
            <person name="Lapidus A."/>
            <person name="Glavina del Rio T."/>
            <person name="Dalin E."/>
            <person name="Tice H."/>
            <person name="Bruce D."/>
            <person name="Goodwin L."/>
            <person name="Pitluck S."/>
            <person name="Kyrpides N."/>
            <person name="Mavromatis K."/>
            <person name="Ivanova N."/>
            <person name="Saunders E."/>
            <person name="Brettin T."/>
            <person name="Detter J.C."/>
            <person name="Han C."/>
            <person name="Larimer F."/>
            <person name="Land M."/>
            <person name="Hauser L."/>
            <person name="Markowitz V."/>
            <person name="Cheng J.-F."/>
            <person name="Hugenholtz P."/>
            <person name="Woyke T."/>
            <person name="Wu D."/>
            <person name="Pukall R."/>
            <person name="Klenk H.-P."/>
            <person name="Eisen J.A."/>
        </authorList>
    </citation>
    <scope>NUCLEOTIDE SEQUENCE [LARGE SCALE GENOMIC DNA]</scope>
    <source>
        <strain evidence="3">DSM 17836 / JCM 10339 / NBRC 14399</strain>
    </source>
</reference>
<evidence type="ECO:0008006" key="4">
    <source>
        <dbReference type="Google" id="ProtNLM"/>
    </source>
</evidence>